<dbReference type="PANTHER" id="PTHR37984:SF12">
    <property type="entry name" value="RIBONUCLEASE H"/>
    <property type="match status" value="1"/>
</dbReference>
<dbReference type="EMBL" id="JARKHS020031773">
    <property type="protein sequence ID" value="KAK8760888.1"/>
    <property type="molecule type" value="Genomic_DNA"/>
</dbReference>
<dbReference type="InterPro" id="IPR036875">
    <property type="entry name" value="Znf_CCHC_sf"/>
</dbReference>
<name>A0AAQ4DEJ8_AMBAM</name>
<dbReference type="AlphaFoldDB" id="A0AAQ4DEJ8"/>
<evidence type="ECO:0000256" key="1">
    <source>
        <dbReference type="ARBA" id="ARBA00012493"/>
    </source>
</evidence>
<dbReference type="GO" id="GO:0016787">
    <property type="term" value="F:hydrolase activity"/>
    <property type="evidence" value="ECO:0007669"/>
    <property type="project" value="UniProtKB-KW"/>
</dbReference>
<dbReference type="InterPro" id="IPR001878">
    <property type="entry name" value="Znf_CCHC"/>
</dbReference>
<keyword evidence="2" id="KW-0808">Transferase</keyword>
<dbReference type="InterPro" id="IPR041373">
    <property type="entry name" value="RT_RNaseH"/>
</dbReference>
<accession>A0AAQ4DEJ8</accession>
<feature type="domain" description="Reverse transcriptase" evidence="10">
    <location>
        <begin position="449"/>
        <end position="627"/>
    </location>
</feature>
<dbReference type="GO" id="GO:0003964">
    <property type="term" value="F:RNA-directed DNA polymerase activity"/>
    <property type="evidence" value="ECO:0007669"/>
    <property type="project" value="UniProtKB-KW"/>
</dbReference>
<dbReference type="CDD" id="cd09274">
    <property type="entry name" value="RNase_HI_RT_Ty3"/>
    <property type="match status" value="1"/>
</dbReference>
<evidence type="ECO:0000256" key="4">
    <source>
        <dbReference type="ARBA" id="ARBA00022722"/>
    </source>
</evidence>
<dbReference type="Gene3D" id="3.10.20.370">
    <property type="match status" value="1"/>
</dbReference>
<dbReference type="Pfam" id="PF17917">
    <property type="entry name" value="RT_RNaseH"/>
    <property type="match status" value="1"/>
</dbReference>
<dbReference type="Gene3D" id="3.10.10.10">
    <property type="entry name" value="HIV Type 1 Reverse Transcriptase, subunit A, domain 1"/>
    <property type="match status" value="1"/>
</dbReference>
<dbReference type="InterPro" id="IPR000477">
    <property type="entry name" value="RT_dom"/>
</dbReference>
<dbReference type="Gene3D" id="2.40.70.10">
    <property type="entry name" value="Acid Proteases"/>
    <property type="match status" value="1"/>
</dbReference>
<gene>
    <name evidence="11" type="ORF">V5799_027848</name>
</gene>
<keyword evidence="12" id="KW-1185">Reference proteome</keyword>
<evidence type="ECO:0000313" key="12">
    <source>
        <dbReference type="Proteomes" id="UP001321473"/>
    </source>
</evidence>
<dbReference type="InterPro" id="IPR043128">
    <property type="entry name" value="Rev_trsase/Diguanyl_cyclase"/>
</dbReference>
<dbReference type="PROSITE" id="PS50878">
    <property type="entry name" value="RT_POL"/>
    <property type="match status" value="1"/>
</dbReference>
<dbReference type="GO" id="GO:0003676">
    <property type="term" value="F:nucleic acid binding"/>
    <property type="evidence" value="ECO:0007669"/>
    <property type="project" value="InterPro"/>
</dbReference>
<dbReference type="Proteomes" id="UP001321473">
    <property type="component" value="Unassembled WGS sequence"/>
</dbReference>
<dbReference type="SUPFAM" id="SSF56672">
    <property type="entry name" value="DNA/RNA polymerases"/>
    <property type="match status" value="1"/>
</dbReference>
<dbReference type="InterPro" id="IPR050951">
    <property type="entry name" value="Retrovirus_Pol_polyprotein"/>
</dbReference>
<dbReference type="InterPro" id="IPR021109">
    <property type="entry name" value="Peptidase_aspartic_dom_sf"/>
</dbReference>
<evidence type="ECO:0000256" key="2">
    <source>
        <dbReference type="ARBA" id="ARBA00022679"/>
    </source>
</evidence>
<keyword evidence="7" id="KW-0695">RNA-directed DNA polymerase</keyword>
<dbReference type="GO" id="GO:0004519">
    <property type="term" value="F:endonuclease activity"/>
    <property type="evidence" value="ECO:0007669"/>
    <property type="project" value="UniProtKB-KW"/>
</dbReference>
<reference evidence="11 12" key="1">
    <citation type="journal article" date="2023" name="Arcadia Sci">
        <title>De novo assembly of a long-read Amblyomma americanum tick genome.</title>
        <authorList>
            <person name="Chou S."/>
            <person name="Poskanzer K.E."/>
            <person name="Rollins M."/>
            <person name="Thuy-Boun P.S."/>
        </authorList>
    </citation>
    <scope>NUCLEOTIDE SEQUENCE [LARGE SCALE GENOMIC DNA]</scope>
    <source>
        <strain evidence="11">F_SG_1</strain>
        <tissue evidence="11">Salivary glands</tissue>
    </source>
</reference>
<evidence type="ECO:0000259" key="10">
    <source>
        <dbReference type="PROSITE" id="PS50878"/>
    </source>
</evidence>
<dbReference type="CDD" id="cd01647">
    <property type="entry name" value="RT_LTR"/>
    <property type="match status" value="1"/>
</dbReference>
<evidence type="ECO:0000313" key="11">
    <source>
        <dbReference type="EMBL" id="KAK8760888.1"/>
    </source>
</evidence>
<feature type="domain" description="CCHC-type" evidence="9">
    <location>
        <begin position="225"/>
        <end position="240"/>
    </location>
</feature>
<dbReference type="SMART" id="SM00343">
    <property type="entry name" value="ZnF_C2HC"/>
    <property type="match status" value="1"/>
</dbReference>
<evidence type="ECO:0000256" key="3">
    <source>
        <dbReference type="ARBA" id="ARBA00022695"/>
    </source>
</evidence>
<keyword evidence="3" id="KW-0548">Nucleotidyltransferase</keyword>
<dbReference type="PROSITE" id="PS50158">
    <property type="entry name" value="ZF_CCHC"/>
    <property type="match status" value="1"/>
</dbReference>
<dbReference type="EC" id="2.7.7.49" evidence="1"/>
<proteinExistence type="predicted"/>
<evidence type="ECO:0000256" key="6">
    <source>
        <dbReference type="ARBA" id="ARBA00022801"/>
    </source>
</evidence>
<dbReference type="Gene3D" id="4.10.60.10">
    <property type="entry name" value="Zinc finger, CCHC-type"/>
    <property type="match status" value="1"/>
</dbReference>
<dbReference type="Gene3D" id="3.30.70.270">
    <property type="match status" value="2"/>
</dbReference>
<dbReference type="Pfam" id="PF00078">
    <property type="entry name" value="RVT_1"/>
    <property type="match status" value="1"/>
</dbReference>
<evidence type="ECO:0000256" key="5">
    <source>
        <dbReference type="ARBA" id="ARBA00022759"/>
    </source>
</evidence>
<evidence type="ECO:0000256" key="8">
    <source>
        <dbReference type="PROSITE-ProRule" id="PRU00047"/>
    </source>
</evidence>
<dbReference type="PANTHER" id="PTHR37984">
    <property type="entry name" value="PROTEIN CBG26694"/>
    <property type="match status" value="1"/>
</dbReference>
<keyword evidence="8" id="KW-0863">Zinc-finger</keyword>
<dbReference type="SUPFAM" id="SSF57756">
    <property type="entry name" value="Retrovirus zinc finger-like domains"/>
    <property type="match status" value="1"/>
</dbReference>
<protein>
    <recommendedName>
        <fullName evidence="1">RNA-directed DNA polymerase</fullName>
        <ecNumber evidence="1">2.7.7.49</ecNumber>
    </recommendedName>
</protein>
<dbReference type="GO" id="GO:0008270">
    <property type="term" value="F:zinc ion binding"/>
    <property type="evidence" value="ECO:0007669"/>
    <property type="project" value="UniProtKB-KW"/>
</dbReference>
<keyword evidence="6" id="KW-0378">Hydrolase</keyword>
<dbReference type="InterPro" id="IPR043502">
    <property type="entry name" value="DNA/RNA_pol_sf"/>
</dbReference>
<keyword evidence="8" id="KW-0479">Metal-binding</keyword>
<dbReference type="SUPFAM" id="SSF50630">
    <property type="entry name" value="Acid proteases"/>
    <property type="match status" value="1"/>
</dbReference>
<dbReference type="FunFam" id="3.10.20.370:FF:000001">
    <property type="entry name" value="Retrovirus-related Pol polyprotein from transposon 17.6-like protein"/>
    <property type="match status" value="1"/>
</dbReference>
<keyword evidence="5" id="KW-0255">Endonuclease</keyword>
<comment type="caution">
    <text evidence="11">The sequence shown here is derived from an EMBL/GenBank/DDBJ whole genome shotgun (WGS) entry which is preliminary data.</text>
</comment>
<evidence type="ECO:0000259" key="9">
    <source>
        <dbReference type="PROSITE" id="PS50158"/>
    </source>
</evidence>
<dbReference type="FunFam" id="3.30.70.270:FF:000020">
    <property type="entry name" value="Transposon Tf2-6 polyprotein-like Protein"/>
    <property type="match status" value="1"/>
</dbReference>
<keyword evidence="8" id="KW-0862">Zinc</keyword>
<evidence type="ECO:0000256" key="7">
    <source>
        <dbReference type="ARBA" id="ARBA00022918"/>
    </source>
</evidence>
<keyword evidence="4" id="KW-0540">Nuclease</keyword>
<sequence length="924" mass="103671">MAVGRIGEYRLGTNASWDEYVERLEMFCEANQITKEEQKRAVLLSSCGEEVYGLIVTLVKPERPTAATYEEIKAAVRKHLHPKPSELYARFLFYRRNQAAEESVADYVTALRKLAEDCGFGSAQLPLDVMMRDRFVCGLRNEGVQQRLLAEHSLTFKVAYDLATTAEATAKQQRDIRKHGRYETDCQEMVQATRAKQDTPAEGSSCYRCNGKHAPHLCRFRKATCFNCKRVGHIAKACRSKDDSRTARKTAYEQKKKGDKSKGVYEMSALFSLCEVNEQEQKFMVQVTIEGQEVPMEVDSGASCSIVSEDTFRVVERNHGKIPLQDSGTTIVTWSKEALPVLGQASVLVEFKGRKAKLPLLVVQKQGNSLIGRNWFNPLGIGLRGIQQVNVEDVPSRFTEVFRRDLPGFNGPPVHIELKDDAQPVFLKSRPVPLALKDDVANEVDRLVQQGVWEPVSYSNWATPLVVVRKKDGTLRLCGDYRSTVNKAIKSSGYPLPTTAEMLTALSSSKFFTKLDLAQAYQQLTLDDETAEVLTVNTIKGLYKVKRLPFGISVAPWVFQRVIDTLLAGVPGVKAYLDDILISGCNAEEHAERLETVLSRLQKAQLRVNKDKCEFNQTSIEFLRHRIDDSGVHPSRSKTDAIQQAPAPASKKELQAFLGLLNFYSSFLKGRTEAAEPLYRLLDRDHEWKWTGEHQRAFERLKNLLSSDAELVPYDCKRPLILCCDASPVGVGAVLAHRADDGKEQPIAYASRTLGVSERNYAQIDREGLAVVFGVKKFHQYLAGREFTVITDHKPLLGLFNTDKRVPEVVSPRMLRWILLLSAHNYHLEYRRGQDNSNADALSRLPAPGDEDEPRPPGDVLLLEAVDCAPLQAADIAALIKKDSVLSRVKEWLLSGWPSTQVDSKFAPYEPRKQSSADHMFIGL</sequence>
<organism evidence="11 12">
    <name type="scientific">Amblyomma americanum</name>
    <name type="common">Lone star tick</name>
    <dbReference type="NCBI Taxonomy" id="6943"/>
    <lineage>
        <taxon>Eukaryota</taxon>
        <taxon>Metazoa</taxon>
        <taxon>Ecdysozoa</taxon>
        <taxon>Arthropoda</taxon>
        <taxon>Chelicerata</taxon>
        <taxon>Arachnida</taxon>
        <taxon>Acari</taxon>
        <taxon>Parasitiformes</taxon>
        <taxon>Ixodida</taxon>
        <taxon>Ixodoidea</taxon>
        <taxon>Ixodidae</taxon>
        <taxon>Amblyomminae</taxon>
        <taxon>Amblyomma</taxon>
    </lineage>
</organism>